<comment type="caution">
    <text evidence="1">The sequence shown here is derived from an EMBL/GenBank/DDBJ whole genome shotgun (WGS) entry which is preliminary data.</text>
</comment>
<dbReference type="EMBL" id="WHVB01000008">
    <property type="protein sequence ID" value="KAF8480205.1"/>
    <property type="molecule type" value="Genomic_DNA"/>
</dbReference>
<evidence type="ECO:0000313" key="2">
    <source>
        <dbReference type="Proteomes" id="UP000759537"/>
    </source>
</evidence>
<organism evidence="1 2">
    <name type="scientific">Russula ochroleuca</name>
    <dbReference type="NCBI Taxonomy" id="152965"/>
    <lineage>
        <taxon>Eukaryota</taxon>
        <taxon>Fungi</taxon>
        <taxon>Dikarya</taxon>
        <taxon>Basidiomycota</taxon>
        <taxon>Agaricomycotina</taxon>
        <taxon>Agaricomycetes</taxon>
        <taxon>Russulales</taxon>
        <taxon>Russulaceae</taxon>
        <taxon>Russula</taxon>
    </lineage>
</organism>
<name>A0A9P5MW71_9AGAM</name>
<accession>A0A9P5MW71</accession>
<sequence length="315" mass="35113">MYLLDLPPELLIRVLDVATTVHPIPAHVLVLNKIIYSIAAPILYRHPYFPSISAMARFPPVIWGSETVGKPNTITVNLAGAEVGRGAFRDLWRLLSRTRFPSPGDVTNSTRLELEELRLCLHSTNDGDADDQSFQALDLVNPQRFIWTGPDPTHHFSIAIVASAVDVLFGRFRAWTKLQDLHLSNTAFPPRETTEGLFLTLPSTLRTLHLGQATLVPVVSLVCFLCDPRMNSLKFVRLVDCYVESIWGPRVRRADLERAVVQGQCGGMIPVVGEDERWEGQFDTLLERIRAIVRCEALTERIVGGDRADGLGGLE</sequence>
<keyword evidence="2" id="KW-1185">Reference proteome</keyword>
<dbReference type="Proteomes" id="UP000759537">
    <property type="component" value="Unassembled WGS sequence"/>
</dbReference>
<protein>
    <submittedName>
        <fullName evidence="1">Uncharacterized protein</fullName>
    </submittedName>
</protein>
<proteinExistence type="predicted"/>
<reference evidence="1" key="2">
    <citation type="journal article" date="2020" name="Nat. Commun.">
        <title>Large-scale genome sequencing of mycorrhizal fungi provides insights into the early evolution of symbiotic traits.</title>
        <authorList>
            <person name="Miyauchi S."/>
            <person name="Kiss E."/>
            <person name="Kuo A."/>
            <person name="Drula E."/>
            <person name="Kohler A."/>
            <person name="Sanchez-Garcia M."/>
            <person name="Morin E."/>
            <person name="Andreopoulos B."/>
            <person name="Barry K.W."/>
            <person name="Bonito G."/>
            <person name="Buee M."/>
            <person name="Carver A."/>
            <person name="Chen C."/>
            <person name="Cichocki N."/>
            <person name="Clum A."/>
            <person name="Culley D."/>
            <person name="Crous P.W."/>
            <person name="Fauchery L."/>
            <person name="Girlanda M."/>
            <person name="Hayes R.D."/>
            <person name="Keri Z."/>
            <person name="LaButti K."/>
            <person name="Lipzen A."/>
            <person name="Lombard V."/>
            <person name="Magnuson J."/>
            <person name="Maillard F."/>
            <person name="Murat C."/>
            <person name="Nolan M."/>
            <person name="Ohm R.A."/>
            <person name="Pangilinan J."/>
            <person name="Pereira M.F."/>
            <person name="Perotto S."/>
            <person name="Peter M."/>
            <person name="Pfister S."/>
            <person name="Riley R."/>
            <person name="Sitrit Y."/>
            <person name="Stielow J.B."/>
            <person name="Szollosi G."/>
            <person name="Zifcakova L."/>
            <person name="Stursova M."/>
            <person name="Spatafora J.W."/>
            <person name="Tedersoo L."/>
            <person name="Vaario L.M."/>
            <person name="Yamada A."/>
            <person name="Yan M."/>
            <person name="Wang P."/>
            <person name="Xu J."/>
            <person name="Bruns T."/>
            <person name="Baldrian P."/>
            <person name="Vilgalys R."/>
            <person name="Dunand C."/>
            <person name="Henrissat B."/>
            <person name="Grigoriev I.V."/>
            <person name="Hibbett D."/>
            <person name="Nagy L.G."/>
            <person name="Martin F.M."/>
        </authorList>
    </citation>
    <scope>NUCLEOTIDE SEQUENCE</scope>
    <source>
        <strain evidence="1">Prilba</strain>
    </source>
</reference>
<dbReference type="AlphaFoldDB" id="A0A9P5MW71"/>
<dbReference type="OrthoDB" id="2587912at2759"/>
<reference evidence="1" key="1">
    <citation type="submission" date="2019-10" db="EMBL/GenBank/DDBJ databases">
        <authorList>
            <consortium name="DOE Joint Genome Institute"/>
            <person name="Kuo A."/>
            <person name="Miyauchi S."/>
            <person name="Kiss E."/>
            <person name="Drula E."/>
            <person name="Kohler A."/>
            <person name="Sanchez-Garcia M."/>
            <person name="Andreopoulos B."/>
            <person name="Barry K.W."/>
            <person name="Bonito G."/>
            <person name="Buee M."/>
            <person name="Carver A."/>
            <person name="Chen C."/>
            <person name="Cichocki N."/>
            <person name="Clum A."/>
            <person name="Culley D."/>
            <person name="Crous P.W."/>
            <person name="Fauchery L."/>
            <person name="Girlanda M."/>
            <person name="Hayes R."/>
            <person name="Keri Z."/>
            <person name="LaButti K."/>
            <person name="Lipzen A."/>
            <person name="Lombard V."/>
            <person name="Magnuson J."/>
            <person name="Maillard F."/>
            <person name="Morin E."/>
            <person name="Murat C."/>
            <person name="Nolan M."/>
            <person name="Ohm R."/>
            <person name="Pangilinan J."/>
            <person name="Pereira M."/>
            <person name="Perotto S."/>
            <person name="Peter M."/>
            <person name="Riley R."/>
            <person name="Sitrit Y."/>
            <person name="Stielow B."/>
            <person name="Szollosi G."/>
            <person name="Zifcakova L."/>
            <person name="Stursova M."/>
            <person name="Spatafora J.W."/>
            <person name="Tedersoo L."/>
            <person name="Vaario L.-M."/>
            <person name="Yamada A."/>
            <person name="Yan M."/>
            <person name="Wang P."/>
            <person name="Xu J."/>
            <person name="Bruns T."/>
            <person name="Baldrian P."/>
            <person name="Vilgalys R."/>
            <person name="Henrissat B."/>
            <person name="Grigoriev I.V."/>
            <person name="Hibbett D."/>
            <person name="Nagy L.G."/>
            <person name="Martin F.M."/>
        </authorList>
    </citation>
    <scope>NUCLEOTIDE SEQUENCE</scope>
    <source>
        <strain evidence="1">Prilba</strain>
    </source>
</reference>
<gene>
    <name evidence="1" type="ORF">DFH94DRAFT_464867</name>
</gene>
<evidence type="ECO:0000313" key="1">
    <source>
        <dbReference type="EMBL" id="KAF8480205.1"/>
    </source>
</evidence>